<proteinExistence type="predicted"/>
<name>A0A9Y1BTR4_9ARCH</name>
<dbReference type="InterPro" id="IPR002847">
    <property type="entry name" value="F420-0_gamma-glut_ligase-dom"/>
</dbReference>
<gene>
    <name evidence="2" type="ORF">K9W46_06255</name>
</gene>
<evidence type="ECO:0000259" key="1">
    <source>
        <dbReference type="Pfam" id="PF01996"/>
    </source>
</evidence>
<organism evidence="2">
    <name type="scientific">Candidatus Heimdallarchaeum endolithica</name>
    <dbReference type="NCBI Taxonomy" id="2876572"/>
    <lineage>
        <taxon>Archaea</taxon>
        <taxon>Promethearchaeati</taxon>
        <taxon>Candidatus Heimdallarchaeota</taxon>
        <taxon>Candidatus Heimdallarchaeia (ex Rinke et al. 2021) (nom. nud.)</taxon>
        <taxon>Candidatus Heimdallarchaeales</taxon>
        <taxon>Candidatus Heimdallarchaeaceae</taxon>
        <taxon>Candidatus Heimdallarchaeum</taxon>
    </lineage>
</organism>
<dbReference type="Proteomes" id="UP001200513">
    <property type="component" value="Chromosome"/>
</dbReference>
<keyword evidence="2" id="KW-0436">Ligase</keyword>
<sequence length="272" mass="30481">MNIEIIPIPAVKIIAVGDDLIDIFLKSLEKKNEKIENNDIIVFASKVVSFSEKNVVDFNDIEQRVKPIARKIAEKAKMPAEFAQIILEECNYNYIGTVPGAITTYNEYGLLANAGADQSNVGEKRVVLLPKDSKKSAKRIHDALTKITKKEIGVIIADSRTMPMRLGTVGCALGTYGFEAILDERGRKDLFNREMHITQRAVADQLATAAELLMGETNEQIPFVIIRGYPMIKIEDKDEKNINKLISAKNCMFIGPLFSCIQEKVEKEKDEY</sequence>
<evidence type="ECO:0000313" key="2">
    <source>
        <dbReference type="EMBL" id="UJG44781.1"/>
    </source>
</evidence>
<dbReference type="PANTHER" id="PTHR47917:SF1">
    <property type="entry name" value="COENZYME F420:L-GLUTAMATE LIGASE"/>
    <property type="match status" value="1"/>
</dbReference>
<dbReference type="Pfam" id="PF01996">
    <property type="entry name" value="F420_ligase"/>
    <property type="match status" value="1"/>
</dbReference>
<dbReference type="PANTHER" id="PTHR47917">
    <property type="match status" value="1"/>
</dbReference>
<dbReference type="SUPFAM" id="SSF144010">
    <property type="entry name" value="CofE-like"/>
    <property type="match status" value="1"/>
</dbReference>
<feature type="domain" description="Coenzyme F420:L-glutamate ligase-like" evidence="1">
    <location>
        <begin position="11"/>
        <end position="228"/>
    </location>
</feature>
<accession>A0A9Y1BTR4</accession>
<dbReference type="AlphaFoldDB" id="A0A9Y1BTR4"/>
<dbReference type="Gene3D" id="3.90.1660.10">
    <property type="entry name" value="CofE-like domain"/>
    <property type="match status" value="1"/>
</dbReference>
<reference evidence="2" key="1">
    <citation type="journal article" date="2022" name="Nat. Microbiol.">
        <title>Unique mobile elements and scalable gene flow at the prokaryote-eukaryote boundary revealed by circularized Asgard archaea genomes.</title>
        <authorList>
            <person name="Wu F."/>
            <person name="Speth D.R."/>
            <person name="Philosof A."/>
            <person name="Cremiere A."/>
            <person name="Narayanan A."/>
            <person name="Barco R.A."/>
            <person name="Connon S.A."/>
            <person name="Amend J.P."/>
            <person name="Antoshechkin I.A."/>
            <person name="Orphan V.J."/>
        </authorList>
    </citation>
    <scope>NUCLEOTIDE SEQUENCE</scope>
    <source>
        <strain evidence="2">PR6</strain>
    </source>
</reference>
<dbReference type="Gene3D" id="3.30.1330.100">
    <property type="entry name" value="CofE-like"/>
    <property type="match status" value="1"/>
</dbReference>
<dbReference type="GO" id="GO:0052618">
    <property type="term" value="F:coenzyme F420-0:L-glutamate ligase activity"/>
    <property type="evidence" value="ECO:0007669"/>
    <property type="project" value="TreeGrafter"/>
</dbReference>
<dbReference type="EMBL" id="CP084167">
    <property type="protein sequence ID" value="UJG44781.1"/>
    <property type="molecule type" value="Genomic_DNA"/>
</dbReference>
<protein>
    <submittedName>
        <fullName evidence="2">Coenzyme F420-0:L-glutamate ligase</fullName>
    </submittedName>
</protein>